<comment type="caution">
    <text evidence="1">The sequence shown here is derived from an EMBL/GenBank/DDBJ whole genome shotgun (WGS) entry which is preliminary data.</text>
</comment>
<evidence type="ECO:0000313" key="1">
    <source>
        <dbReference type="EMBL" id="MFC6390716.1"/>
    </source>
</evidence>
<dbReference type="RefSeq" id="WP_192285850.1">
    <property type="nucleotide sequence ID" value="NZ_JBHSTT010000049.1"/>
</dbReference>
<accession>A0ABW1WSV3</accession>
<sequence>MTKTVERYFDPDEDEVVFAHILHNYKSEMASMGVDDRIEIVSFPPIVEKRVFASDIALIFKYTDKIGRARKRINPLQAKKLYLPSGNPRYSIGDTYNLTAKFGGFNSSQNKILRIIDQI</sequence>
<evidence type="ECO:0000313" key="2">
    <source>
        <dbReference type="Proteomes" id="UP001596237"/>
    </source>
</evidence>
<proteinExistence type="predicted"/>
<dbReference type="Proteomes" id="UP001596237">
    <property type="component" value="Unassembled WGS sequence"/>
</dbReference>
<protein>
    <submittedName>
        <fullName evidence="1">Uncharacterized protein</fullName>
    </submittedName>
</protein>
<gene>
    <name evidence="1" type="ORF">ACFQDP_15440</name>
</gene>
<reference evidence="2" key="1">
    <citation type="journal article" date="2019" name="Int. J. Syst. Evol. Microbiol.">
        <title>The Global Catalogue of Microorganisms (GCM) 10K type strain sequencing project: providing services to taxonomists for standard genome sequencing and annotation.</title>
        <authorList>
            <consortium name="The Broad Institute Genomics Platform"/>
            <consortium name="The Broad Institute Genome Sequencing Center for Infectious Disease"/>
            <person name="Wu L."/>
            <person name="Ma J."/>
        </authorList>
    </citation>
    <scope>NUCLEOTIDE SEQUENCE [LARGE SCALE GENOMIC DNA]</scope>
    <source>
        <strain evidence="2">CCUG 36916</strain>
    </source>
</reference>
<organism evidence="1 2">
    <name type="scientific">Methylorubrum zatmanii</name>
    <dbReference type="NCBI Taxonomy" id="29429"/>
    <lineage>
        <taxon>Bacteria</taxon>
        <taxon>Pseudomonadati</taxon>
        <taxon>Pseudomonadota</taxon>
        <taxon>Alphaproteobacteria</taxon>
        <taxon>Hyphomicrobiales</taxon>
        <taxon>Methylobacteriaceae</taxon>
        <taxon>Methylorubrum</taxon>
    </lineage>
</organism>
<name>A0ABW1WSV3_9HYPH</name>
<keyword evidence="2" id="KW-1185">Reference proteome</keyword>
<dbReference type="EMBL" id="JBHSTT010000049">
    <property type="protein sequence ID" value="MFC6390716.1"/>
    <property type="molecule type" value="Genomic_DNA"/>
</dbReference>